<keyword evidence="5" id="KW-0418">Kinase</keyword>
<evidence type="ECO:0000256" key="6">
    <source>
        <dbReference type="ARBA" id="ARBA00022840"/>
    </source>
</evidence>
<dbReference type="OMA" id="QAPKETH"/>
<dbReference type="FunFam" id="1.10.510.10:FF:000614">
    <property type="entry name" value="Serine/threonine protein kinase, putative"/>
    <property type="match status" value="1"/>
</dbReference>
<dbReference type="CDD" id="cd14008">
    <property type="entry name" value="STKc_LKB1_CaMKK"/>
    <property type="match status" value="1"/>
</dbReference>
<dbReference type="SUPFAM" id="SSF56112">
    <property type="entry name" value="Protein kinase-like (PK-like)"/>
    <property type="match status" value="1"/>
</dbReference>
<dbReference type="EMBL" id="KZ107840">
    <property type="protein sequence ID" value="OSS51422.1"/>
    <property type="molecule type" value="Genomic_DNA"/>
</dbReference>
<dbReference type="FunFam" id="3.30.200.20:FF:000206">
    <property type="entry name" value="Serine/threonine-protein kinase Ssp1"/>
    <property type="match status" value="1"/>
</dbReference>
<dbReference type="PANTHER" id="PTHR43895:SF152">
    <property type="entry name" value="SERINE_THREONINE-PROTEIN KINASE TOS3"/>
    <property type="match status" value="1"/>
</dbReference>
<evidence type="ECO:0000256" key="10">
    <source>
        <dbReference type="SAM" id="MobiDB-lite"/>
    </source>
</evidence>
<dbReference type="STRING" id="105696.A0A1Y2M5Z9"/>
<feature type="compositionally biased region" description="Low complexity" evidence="10">
    <location>
        <begin position="1287"/>
        <end position="1298"/>
    </location>
</feature>
<feature type="region of interest" description="Disordered" evidence="10">
    <location>
        <begin position="1327"/>
        <end position="1428"/>
    </location>
</feature>
<dbReference type="EC" id="2.7.11.1" evidence="1"/>
<dbReference type="InterPro" id="IPR008271">
    <property type="entry name" value="Ser/Thr_kinase_AS"/>
</dbReference>
<dbReference type="PROSITE" id="PS50011">
    <property type="entry name" value="PROTEIN_KINASE_DOM"/>
    <property type="match status" value="1"/>
</dbReference>
<feature type="region of interest" description="Disordered" evidence="10">
    <location>
        <begin position="999"/>
        <end position="1124"/>
    </location>
</feature>
<feature type="compositionally biased region" description="Polar residues" evidence="10">
    <location>
        <begin position="1207"/>
        <end position="1219"/>
    </location>
</feature>
<feature type="binding site" evidence="9">
    <location>
        <position position="356"/>
    </location>
    <ligand>
        <name>ATP</name>
        <dbReference type="ChEBI" id="CHEBI:30616"/>
    </ligand>
</feature>
<evidence type="ECO:0000256" key="7">
    <source>
        <dbReference type="ARBA" id="ARBA00047899"/>
    </source>
</evidence>
<dbReference type="GO" id="GO:0042149">
    <property type="term" value="P:cellular response to glucose starvation"/>
    <property type="evidence" value="ECO:0007669"/>
    <property type="project" value="UniProtKB-ARBA"/>
</dbReference>
<feature type="region of interest" description="Disordered" evidence="10">
    <location>
        <begin position="882"/>
        <end position="923"/>
    </location>
</feature>
<dbReference type="PANTHER" id="PTHR43895">
    <property type="entry name" value="CALCIUM/CALMODULIN-DEPENDENT PROTEIN KINASE KINASE-RELATED"/>
    <property type="match status" value="1"/>
</dbReference>
<feature type="compositionally biased region" description="Basic and acidic residues" evidence="10">
    <location>
        <begin position="512"/>
        <end position="536"/>
    </location>
</feature>
<protein>
    <recommendedName>
        <fullName evidence="1">non-specific serine/threonine protein kinase</fullName>
        <ecNumber evidence="1">2.7.11.1</ecNumber>
    </recommendedName>
</protein>
<keyword evidence="6 9" id="KW-0067">ATP-binding</keyword>
<accession>A0A1Y2M5Z9</accession>
<feature type="region of interest" description="Disordered" evidence="10">
    <location>
        <begin position="938"/>
        <end position="967"/>
    </location>
</feature>
<dbReference type="Pfam" id="PF00069">
    <property type="entry name" value="Pkinase"/>
    <property type="match status" value="2"/>
</dbReference>
<feature type="compositionally biased region" description="Basic and acidic residues" evidence="10">
    <location>
        <begin position="952"/>
        <end position="967"/>
    </location>
</feature>
<feature type="compositionally biased region" description="Polar residues" evidence="10">
    <location>
        <begin position="1277"/>
        <end position="1286"/>
    </location>
</feature>
<feature type="compositionally biased region" description="Polar residues" evidence="10">
    <location>
        <begin position="1373"/>
        <end position="1387"/>
    </location>
</feature>
<dbReference type="Proteomes" id="UP000193240">
    <property type="component" value="Unassembled WGS sequence"/>
</dbReference>
<keyword evidence="2" id="KW-0723">Serine/threonine-protein kinase</keyword>
<dbReference type="GO" id="GO:0004674">
    <property type="term" value="F:protein serine/threonine kinase activity"/>
    <property type="evidence" value="ECO:0007669"/>
    <property type="project" value="UniProtKB-KW"/>
</dbReference>
<feature type="region of interest" description="Disordered" evidence="10">
    <location>
        <begin position="468"/>
        <end position="536"/>
    </location>
</feature>
<feature type="compositionally biased region" description="Basic and acidic residues" evidence="10">
    <location>
        <begin position="1042"/>
        <end position="1063"/>
    </location>
</feature>
<feature type="compositionally biased region" description="Basic residues" evidence="10">
    <location>
        <begin position="1361"/>
        <end position="1371"/>
    </location>
</feature>
<comment type="catalytic activity">
    <reaction evidence="8">
        <text>L-seryl-[protein] + ATP = O-phospho-L-seryl-[protein] + ADP + H(+)</text>
        <dbReference type="Rhea" id="RHEA:17989"/>
        <dbReference type="Rhea" id="RHEA-COMP:9863"/>
        <dbReference type="Rhea" id="RHEA-COMP:11604"/>
        <dbReference type="ChEBI" id="CHEBI:15378"/>
        <dbReference type="ChEBI" id="CHEBI:29999"/>
        <dbReference type="ChEBI" id="CHEBI:30616"/>
        <dbReference type="ChEBI" id="CHEBI:83421"/>
        <dbReference type="ChEBI" id="CHEBI:456216"/>
        <dbReference type="EC" id="2.7.11.1"/>
    </reaction>
</comment>
<feature type="region of interest" description="Disordered" evidence="10">
    <location>
        <begin position="1"/>
        <end position="158"/>
    </location>
</feature>
<dbReference type="PROSITE" id="PS00108">
    <property type="entry name" value="PROTEIN_KINASE_ST"/>
    <property type="match status" value="1"/>
</dbReference>
<sequence>MTGPDPGSTAGEQCYSSMASTAPARRTPPPTPRCDCSDRGDNGDSPSSQQEQSRPHHQHHHQHDEADSTPRSEVPSDAATAAAATAHAGLLHPADDDEPSYFSPQPRRAYPSTITRSTPASSEPSPVSSASASTASLNHVTDTPLGDGFGPSLHPLNRPAYERDLSSISTASNATVRANPAARLHHFQSEPAVPQHRDGPVYPNQSYAALQFQQYPTPYAPPIQRARSSHPAHFSASSVSAIPSFGASNVHYRDIMESAPRTAGNSPISSPGLFDPSKRIPSGSREPTDGLYSSPWLHHTHRQAPKESHIADVTHDPVSGRKVVNQYEIIDELGRGVHGKVKLGKDLNSGKYVAIKIVDRYSKRRRLGKNTSHEDKIKREIAILKKARHPNIVSLLEVIDDPAKKKVYIVLEHVELGEVKWRTEGAPEVTLIEWRRYQRESEGIFDDDRATREDERIIRKAHQRLARQRRREAKEAQLRRQTVTGNEPWSFEFGGDSDDDIYSEAGRSSRASNREERPQSRVQFHERQDASSHADTMETAIRASLHGPAPKKIEEDIITGLEGTMYGAYDSEFVRGRTPSLADSSSSHPEGDHEEVPEHFRYVPLMTIHGAWEAFKDTVLGLEYLHYQNVIHRDIKPANLLVTKEHRIKISDFGVSYLGRQKTDEGFGDQSETEVHEEDEAIELAKTVGTPAFYAPELCRTDFSAETPHIDGGIDVWALGVTLYCLIYGRVPFHESNPFALMKAISDNEPYIPRYRLKPVSERANSRPSSHGRNIQPMSTARRAPHDVDYEEIDDNLRDLLKRLLVKDSQERISIHDIKRHPWLLQGIHNYNTWMEETDPGRSSLGRKIEITNDDLERAVVPVGFVERVRSAAKKATDYVTKSFTRGGSSSRRRAQTSSHDAPPSMSTTSSSSTISQDARRGSIAPNAILDMLGRARESDHPLSHSVTASPEAKERAKYFDSPDSRKASPIANVETYRPALQDRSVSTVYTIRQANNIEPRSTSPMVPSALPGTPTALDTPTGSHLGGLFGGLPRRVVNSMKSKDKLRPPRQDRKKSFDKSIDRLMLGEQDPHGAPSLAISTASASGQVDQPDPKDLSPVARSRSPSYSDAHSADPLDSSSRQSSLSSLSSRLASRWATTNELEAVPTLDIPGSWKSQTSSRSAHTANSQFFQSAYETSDERFNRAKDEFIRRRVREEKMGRERSESTTQTQRSGSAIDQTACPPSPDDVIFAECQKTQVDQHQKVQEYLGTQHAESSENSPVGGQERGLAFCSSEEQFTPMSQSTSNPSIPSVASASSSVPDDCAHLDHFTHMLPTASADSMAHNQFDAPIDDPAGYDGDHALESDEDDSSDEDVGLFIGRRKPAPKPKRGNSISNAELARSNISLSHRRRSARSGSNGTVKKIPPPGAADTPTTTVTAEQTPTPGA</sequence>
<feature type="region of interest" description="Disordered" evidence="10">
    <location>
        <begin position="761"/>
        <end position="783"/>
    </location>
</feature>
<evidence type="ECO:0000256" key="4">
    <source>
        <dbReference type="ARBA" id="ARBA00022741"/>
    </source>
</evidence>
<proteinExistence type="predicted"/>
<keyword evidence="3" id="KW-0808">Transferase</keyword>
<evidence type="ECO:0000313" key="13">
    <source>
        <dbReference type="Proteomes" id="UP000193240"/>
    </source>
</evidence>
<feature type="compositionally biased region" description="Low complexity" evidence="10">
    <location>
        <begin position="117"/>
        <end position="136"/>
    </location>
</feature>
<keyword evidence="13" id="KW-1185">Reference proteome</keyword>
<dbReference type="GO" id="GO:0001558">
    <property type="term" value="P:regulation of cell growth"/>
    <property type="evidence" value="ECO:0007669"/>
    <property type="project" value="UniProtKB-ARBA"/>
</dbReference>
<feature type="compositionally biased region" description="Low complexity" evidence="10">
    <location>
        <begin position="78"/>
        <end position="88"/>
    </location>
</feature>
<keyword evidence="4 9" id="KW-0547">Nucleotide-binding</keyword>
<feature type="compositionally biased region" description="Low complexity" evidence="10">
    <location>
        <begin position="1410"/>
        <end position="1428"/>
    </location>
</feature>
<feature type="region of interest" description="Disordered" evidence="10">
    <location>
        <begin position="1195"/>
        <end position="1227"/>
    </location>
</feature>
<feature type="compositionally biased region" description="Low complexity" evidence="10">
    <location>
        <begin position="905"/>
        <end position="916"/>
    </location>
</feature>
<feature type="region of interest" description="Disordered" evidence="10">
    <location>
        <begin position="260"/>
        <end position="296"/>
    </location>
</feature>
<feature type="compositionally biased region" description="Polar residues" evidence="10">
    <location>
        <begin position="766"/>
        <end position="779"/>
    </location>
</feature>
<evidence type="ECO:0000256" key="2">
    <source>
        <dbReference type="ARBA" id="ARBA00022527"/>
    </source>
</evidence>
<feature type="compositionally biased region" description="Acidic residues" evidence="10">
    <location>
        <begin position="1346"/>
        <end position="1356"/>
    </location>
</feature>
<evidence type="ECO:0000256" key="1">
    <source>
        <dbReference type="ARBA" id="ARBA00012513"/>
    </source>
</evidence>
<dbReference type="Gene3D" id="3.30.200.20">
    <property type="entry name" value="Phosphorylase Kinase, domain 1"/>
    <property type="match status" value="1"/>
</dbReference>
<dbReference type="Gene3D" id="1.10.510.10">
    <property type="entry name" value="Transferase(Phosphotransferase) domain 1"/>
    <property type="match status" value="1"/>
</dbReference>
<dbReference type="InterPro" id="IPR000719">
    <property type="entry name" value="Prot_kinase_dom"/>
</dbReference>
<dbReference type="InParanoid" id="A0A1Y2M5Z9"/>
<feature type="compositionally biased region" description="Polar residues" evidence="10">
    <location>
        <begin position="1079"/>
        <end position="1089"/>
    </location>
</feature>
<evidence type="ECO:0000313" key="12">
    <source>
        <dbReference type="EMBL" id="OSS51422.1"/>
    </source>
</evidence>
<dbReference type="GO" id="GO:0005524">
    <property type="term" value="F:ATP binding"/>
    <property type="evidence" value="ECO:0007669"/>
    <property type="project" value="UniProtKB-UniRule"/>
</dbReference>
<evidence type="ECO:0000259" key="11">
    <source>
        <dbReference type="PROSITE" id="PS50011"/>
    </source>
</evidence>
<evidence type="ECO:0000256" key="5">
    <source>
        <dbReference type="ARBA" id="ARBA00022777"/>
    </source>
</evidence>
<feature type="compositionally biased region" description="Basic and acidic residues" evidence="10">
    <location>
        <begin position="1195"/>
        <end position="1206"/>
    </location>
</feature>
<dbReference type="PROSITE" id="PS00107">
    <property type="entry name" value="PROTEIN_KINASE_ATP"/>
    <property type="match status" value="1"/>
</dbReference>
<evidence type="ECO:0000256" key="9">
    <source>
        <dbReference type="PROSITE-ProRule" id="PRU10141"/>
    </source>
</evidence>
<feature type="region of interest" description="Disordered" evidence="10">
    <location>
        <begin position="1277"/>
        <end position="1298"/>
    </location>
</feature>
<reference evidence="12 13" key="1">
    <citation type="journal article" date="2017" name="Genome Announc.">
        <title>Genome sequence of the saprophytic ascomycete Epicoccum nigrum ICMP 19927 strain isolated from New Zealand.</title>
        <authorList>
            <person name="Fokin M."/>
            <person name="Fleetwood D."/>
            <person name="Weir B.S."/>
            <person name="Villas-Boas S.G."/>
        </authorList>
    </citation>
    <scope>NUCLEOTIDE SEQUENCE [LARGE SCALE GENOMIC DNA]</scope>
    <source>
        <strain evidence="12 13">ICMP 19927</strain>
    </source>
</reference>
<dbReference type="InterPro" id="IPR011009">
    <property type="entry name" value="Kinase-like_dom_sf"/>
</dbReference>
<organism evidence="12 13">
    <name type="scientific">Epicoccum nigrum</name>
    <name type="common">Soil fungus</name>
    <name type="synonym">Epicoccum purpurascens</name>
    <dbReference type="NCBI Taxonomy" id="105696"/>
    <lineage>
        <taxon>Eukaryota</taxon>
        <taxon>Fungi</taxon>
        <taxon>Dikarya</taxon>
        <taxon>Ascomycota</taxon>
        <taxon>Pezizomycotina</taxon>
        <taxon>Dothideomycetes</taxon>
        <taxon>Pleosporomycetidae</taxon>
        <taxon>Pleosporales</taxon>
        <taxon>Pleosporineae</taxon>
        <taxon>Didymellaceae</taxon>
        <taxon>Epicoccum</taxon>
    </lineage>
</organism>
<dbReference type="InterPro" id="IPR017441">
    <property type="entry name" value="Protein_kinase_ATP_BS"/>
</dbReference>
<comment type="catalytic activity">
    <reaction evidence="7">
        <text>L-threonyl-[protein] + ATP = O-phospho-L-threonyl-[protein] + ADP + H(+)</text>
        <dbReference type="Rhea" id="RHEA:46608"/>
        <dbReference type="Rhea" id="RHEA-COMP:11060"/>
        <dbReference type="Rhea" id="RHEA-COMP:11605"/>
        <dbReference type="ChEBI" id="CHEBI:15378"/>
        <dbReference type="ChEBI" id="CHEBI:30013"/>
        <dbReference type="ChEBI" id="CHEBI:30616"/>
        <dbReference type="ChEBI" id="CHEBI:61977"/>
        <dbReference type="ChEBI" id="CHEBI:456216"/>
        <dbReference type="EC" id="2.7.11.1"/>
    </reaction>
</comment>
<feature type="domain" description="Protein kinase" evidence="11">
    <location>
        <begin position="327"/>
        <end position="824"/>
    </location>
</feature>
<evidence type="ECO:0000256" key="8">
    <source>
        <dbReference type="ARBA" id="ARBA00048679"/>
    </source>
</evidence>
<dbReference type="GO" id="GO:0007165">
    <property type="term" value="P:signal transduction"/>
    <property type="evidence" value="ECO:0007669"/>
    <property type="project" value="TreeGrafter"/>
</dbReference>
<evidence type="ECO:0000256" key="3">
    <source>
        <dbReference type="ARBA" id="ARBA00022679"/>
    </source>
</evidence>
<gene>
    <name evidence="12" type="ORF">B5807_03744</name>
</gene>
<dbReference type="SMART" id="SM00220">
    <property type="entry name" value="S_TKc"/>
    <property type="match status" value="1"/>
</dbReference>
<name>A0A1Y2M5Z9_EPING</name>